<reference evidence="2" key="1">
    <citation type="submission" date="2021-04" db="EMBL/GenBank/DDBJ databases">
        <title>Luteolibacter sp. 32A isolated from the skin of an Anderson's salamander (Ambystoma andersonii).</title>
        <authorList>
            <person name="Spergser J."/>
            <person name="Busse H.-J."/>
        </authorList>
    </citation>
    <scope>NUCLEOTIDE SEQUENCE</scope>
    <source>
        <strain evidence="2">32A</strain>
    </source>
</reference>
<dbReference type="InterPro" id="IPR029058">
    <property type="entry name" value="AB_hydrolase_fold"/>
</dbReference>
<feature type="domain" description="Serine aminopeptidase S33" evidence="1">
    <location>
        <begin position="71"/>
        <end position="272"/>
    </location>
</feature>
<evidence type="ECO:0000313" key="2">
    <source>
        <dbReference type="EMBL" id="QUE52947.1"/>
    </source>
</evidence>
<name>A0A975PH42_9BACT</name>
<dbReference type="AlphaFoldDB" id="A0A975PH42"/>
<gene>
    <name evidence="2" type="ORF">KBB96_08650</name>
</gene>
<protein>
    <submittedName>
        <fullName evidence="2">Alpha/beta hydrolase</fullName>
    </submittedName>
</protein>
<proteinExistence type="predicted"/>
<dbReference type="KEGG" id="lamb:KBB96_08650"/>
<dbReference type="Proteomes" id="UP000676169">
    <property type="component" value="Chromosome"/>
</dbReference>
<dbReference type="RefSeq" id="WP_211634291.1">
    <property type="nucleotide sequence ID" value="NZ_CP073100.1"/>
</dbReference>
<dbReference type="Gene3D" id="3.40.50.1820">
    <property type="entry name" value="alpha/beta hydrolase"/>
    <property type="match status" value="1"/>
</dbReference>
<sequence length="316" mass="33709">MKRLLLIFPFIGLSLAGTEIELKTPTGVLKGTLEQPAQEEKSLVVLIHPGSGPTDRDGNSIGLPGNNDSLKMLAEGLAARGIASVRIDKRGIAASKAAGPKKEDDLLFDTYVDDAVSWIGYLQGEMGFKKVALLGHSEGALITLIAAGKKPVAGYVSLSGTAKRASPLLREQLKTKLPPNLLTESTVILQQLDQGQKVAKVSPELNVLFRPSVQPYLISWIKYTPTEEIAKLTAPALIVQGTTDIQVSPADADALHEAQPESKEVKIEGMNHVLKAVGTDLKEQVSSYSNPKLPLHPGLLGPVAEFLQGIQGKPEP</sequence>
<keyword evidence="3" id="KW-1185">Reference proteome</keyword>
<dbReference type="InterPro" id="IPR053145">
    <property type="entry name" value="AB_hydrolase_Est10"/>
</dbReference>
<dbReference type="InterPro" id="IPR022742">
    <property type="entry name" value="Hydrolase_4"/>
</dbReference>
<dbReference type="SUPFAM" id="SSF53474">
    <property type="entry name" value="alpha/beta-Hydrolases"/>
    <property type="match status" value="1"/>
</dbReference>
<dbReference type="Pfam" id="PF12146">
    <property type="entry name" value="Hydrolase_4"/>
    <property type="match status" value="1"/>
</dbReference>
<accession>A0A975PH42</accession>
<evidence type="ECO:0000313" key="3">
    <source>
        <dbReference type="Proteomes" id="UP000676169"/>
    </source>
</evidence>
<dbReference type="PANTHER" id="PTHR43265">
    <property type="entry name" value="ESTERASE ESTD"/>
    <property type="match status" value="1"/>
</dbReference>
<dbReference type="EMBL" id="CP073100">
    <property type="protein sequence ID" value="QUE52947.1"/>
    <property type="molecule type" value="Genomic_DNA"/>
</dbReference>
<evidence type="ECO:0000259" key="1">
    <source>
        <dbReference type="Pfam" id="PF12146"/>
    </source>
</evidence>
<organism evidence="2 3">
    <name type="scientific">Luteolibacter ambystomatis</name>
    <dbReference type="NCBI Taxonomy" id="2824561"/>
    <lineage>
        <taxon>Bacteria</taxon>
        <taxon>Pseudomonadati</taxon>
        <taxon>Verrucomicrobiota</taxon>
        <taxon>Verrucomicrobiia</taxon>
        <taxon>Verrucomicrobiales</taxon>
        <taxon>Verrucomicrobiaceae</taxon>
        <taxon>Luteolibacter</taxon>
    </lineage>
</organism>
<keyword evidence="2" id="KW-0378">Hydrolase</keyword>
<dbReference type="PANTHER" id="PTHR43265:SF1">
    <property type="entry name" value="ESTERASE ESTD"/>
    <property type="match status" value="1"/>
</dbReference>
<dbReference type="GO" id="GO:0052689">
    <property type="term" value="F:carboxylic ester hydrolase activity"/>
    <property type="evidence" value="ECO:0007669"/>
    <property type="project" value="TreeGrafter"/>
</dbReference>